<name>E4XJE1_OIKDI</name>
<feature type="compositionally biased region" description="Polar residues" evidence="1">
    <location>
        <begin position="268"/>
        <end position="284"/>
    </location>
</feature>
<organism evidence="2">
    <name type="scientific">Oikopleura dioica</name>
    <name type="common">Tunicate</name>
    <dbReference type="NCBI Taxonomy" id="34765"/>
    <lineage>
        <taxon>Eukaryota</taxon>
        <taxon>Metazoa</taxon>
        <taxon>Chordata</taxon>
        <taxon>Tunicata</taxon>
        <taxon>Appendicularia</taxon>
        <taxon>Copelata</taxon>
        <taxon>Oikopleuridae</taxon>
        <taxon>Oikopleura</taxon>
    </lineage>
</organism>
<dbReference type="OrthoDB" id="10684754at2759"/>
<feature type="compositionally biased region" description="Polar residues" evidence="1">
    <location>
        <begin position="128"/>
        <end position="144"/>
    </location>
</feature>
<dbReference type="EMBL" id="FN653059">
    <property type="protein sequence ID" value="CBY10584.1"/>
    <property type="molecule type" value="Genomic_DNA"/>
</dbReference>
<dbReference type="Proteomes" id="UP000001307">
    <property type="component" value="Unassembled WGS sequence"/>
</dbReference>
<feature type="region of interest" description="Disordered" evidence="1">
    <location>
        <begin position="186"/>
        <end position="284"/>
    </location>
</feature>
<accession>E4XJE1</accession>
<proteinExistence type="predicted"/>
<reference evidence="2" key="1">
    <citation type="journal article" date="2010" name="Science">
        <title>Plasticity of animal genome architecture unmasked by rapid evolution of a pelagic tunicate.</title>
        <authorList>
            <person name="Denoeud F."/>
            <person name="Henriet S."/>
            <person name="Mungpakdee S."/>
            <person name="Aury J.M."/>
            <person name="Da Silva C."/>
            <person name="Brinkmann H."/>
            <person name="Mikhaleva J."/>
            <person name="Olsen L.C."/>
            <person name="Jubin C."/>
            <person name="Canestro C."/>
            <person name="Bouquet J.M."/>
            <person name="Danks G."/>
            <person name="Poulain J."/>
            <person name="Campsteijn C."/>
            <person name="Adamski M."/>
            <person name="Cross I."/>
            <person name="Yadetie F."/>
            <person name="Muffato M."/>
            <person name="Louis A."/>
            <person name="Butcher S."/>
            <person name="Tsagkogeorga G."/>
            <person name="Konrad A."/>
            <person name="Singh S."/>
            <person name="Jensen M.F."/>
            <person name="Cong E.H."/>
            <person name="Eikeseth-Otteraa H."/>
            <person name="Noel B."/>
            <person name="Anthouard V."/>
            <person name="Porcel B.M."/>
            <person name="Kachouri-Lafond R."/>
            <person name="Nishino A."/>
            <person name="Ugolini M."/>
            <person name="Chourrout P."/>
            <person name="Nishida H."/>
            <person name="Aasland R."/>
            <person name="Huzurbazar S."/>
            <person name="Westhof E."/>
            <person name="Delsuc F."/>
            <person name="Lehrach H."/>
            <person name="Reinhardt R."/>
            <person name="Weissenbach J."/>
            <person name="Roy S.W."/>
            <person name="Artiguenave F."/>
            <person name="Postlethwait J.H."/>
            <person name="Manak J.R."/>
            <person name="Thompson E.M."/>
            <person name="Jaillon O."/>
            <person name="Du Pasquier L."/>
            <person name="Boudinot P."/>
            <person name="Liberles D.A."/>
            <person name="Volff J.N."/>
            <person name="Philippe H."/>
            <person name="Lenhard B."/>
            <person name="Roest Crollius H."/>
            <person name="Wincker P."/>
            <person name="Chourrout D."/>
        </authorList>
    </citation>
    <scope>NUCLEOTIDE SEQUENCE [LARGE SCALE GENOMIC DNA]</scope>
</reference>
<keyword evidence="3" id="KW-1185">Reference proteome</keyword>
<feature type="region of interest" description="Disordered" evidence="1">
    <location>
        <begin position="128"/>
        <end position="151"/>
    </location>
</feature>
<evidence type="ECO:0000256" key="1">
    <source>
        <dbReference type="SAM" id="MobiDB-lite"/>
    </source>
</evidence>
<feature type="compositionally biased region" description="Polar residues" evidence="1">
    <location>
        <begin position="200"/>
        <end position="215"/>
    </location>
</feature>
<evidence type="ECO:0000313" key="3">
    <source>
        <dbReference type="Proteomes" id="UP000001307"/>
    </source>
</evidence>
<dbReference type="InParanoid" id="E4XJE1"/>
<evidence type="ECO:0000313" key="2">
    <source>
        <dbReference type="EMBL" id="CBY10584.1"/>
    </source>
</evidence>
<sequence>MQQNGNQNQNQFYPSRNVQNQIPDIVRQQIQHAQAQHQFQQMQQAQLLAQQHQFIQQQQMGMYPFPGGMMGQPVYIMGPENQIHLLNMQSLARNPFGGNPQLGQVSGNPGFVEPSSVATNVHPSMYTQFNHSPNNLRPQSQEQHQFMKEQQRLLRQQQEQLLLQQQQSQMYEQNRKLRQQMNNLQHAHGHPHPHVHVQGYQQPGMSRSNSQQSGVDSGRATMPPPRKRAYGPTASSSPIFAACEHDASPHYTAKSAQSGNGKKVASYQKWSSRSAAGRNNGQGQ</sequence>
<gene>
    <name evidence="2" type="ORF">GSOID_T00012732001</name>
</gene>
<protein>
    <submittedName>
        <fullName evidence="2">Uncharacterized protein</fullName>
    </submittedName>
</protein>
<dbReference type="AlphaFoldDB" id="E4XJE1"/>